<feature type="region of interest" description="Disordered" evidence="1">
    <location>
        <begin position="133"/>
        <end position="185"/>
    </location>
</feature>
<organism evidence="2">
    <name type="scientific">viral metagenome</name>
    <dbReference type="NCBI Taxonomy" id="1070528"/>
    <lineage>
        <taxon>unclassified sequences</taxon>
        <taxon>metagenomes</taxon>
        <taxon>organismal metagenomes</taxon>
    </lineage>
</organism>
<feature type="compositionally biased region" description="Basic residues" evidence="1">
    <location>
        <begin position="162"/>
        <end position="185"/>
    </location>
</feature>
<dbReference type="AlphaFoldDB" id="A0A6C0JG91"/>
<evidence type="ECO:0000313" key="2">
    <source>
        <dbReference type="EMBL" id="QHU03941.1"/>
    </source>
</evidence>
<accession>A0A6C0JG91</accession>
<sequence length="185" mass="21789">MSSEKEKTKKEEDKKKQLSNYITTKLYGVPFVNNQGYKIGNYIVLINKDKLPFSSTDQVDHFLFNLFAYVKNVGAPQDKQVPIDEFFKNDKDFFSFMPIKYLTKEEEEEKKRKEEDEQKVKYKSVFETAAAVAKDRKNQEKKQKANEEIASRSINDIDGGAKKRKNKRKTKAKKSKKRRTRKSRK</sequence>
<name>A0A6C0JG91_9ZZZZ</name>
<proteinExistence type="predicted"/>
<reference evidence="2" key="1">
    <citation type="journal article" date="2020" name="Nature">
        <title>Giant virus diversity and host interactions through global metagenomics.</title>
        <authorList>
            <person name="Schulz F."/>
            <person name="Roux S."/>
            <person name="Paez-Espino D."/>
            <person name="Jungbluth S."/>
            <person name="Walsh D.A."/>
            <person name="Denef V.J."/>
            <person name="McMahon K.D."/>
            <person name="Konstantinidis K.T."/>
            <person name="Eloe-Fadrosh E.A."/>
            <person name="Kyrpides N.C."/>
            <person name="Woyke T."/>
        </authorList>
    </citation>
    <scope>NUCLEOTIDE SEQUENCE</scope>
    <source>
        <strain evidence="2">GVMAG-M-3300027708-20</strain>
    </source>
</reference>
<feature type="compositionally biased region" description="Basic and acidic residues" evidence="1">
    <location>
        <begin position="133"/>
        <end position="150"/>
    </location>
</feature>
<evidence type="ECO:0000256" key="1">
    <source>
        <dbReference type="SAM" id="MobiDB-lite"/>
    </source>
</evidence>
<dbReference type="EMBL" id="MN740389">
    <property type="protein sequence ID" value="QHU03941.1"/>
    <property type="molecule type" value="Genomic_DNA"/>
</dbReference>
<protein>
    <submittedName>
        <fullName evidence="2">Uncharacterized protein</fullName>
    </submittedName>
</protein>